<gene>
    <name evidence="1" type="ORF">DGQ38_00395</name>
</gene>
<dbReference type="Pfam" id="PF12525">
    <property type="entry name" value="DUF3726"/>
    <property type="match status" value="1"/>
</dbReference>
<sequence length="240" mass="27282">MPFSYYEVYITCLRAFNGMGFPYGADEDAAYLTTWLELHKLKGINRLAQLSNIIDNKFNAKIDLEKIRSSSSIDLQNISLLMKGPGLFDYFYQKTKKNHCLKVVLENCIDPIFVIPLAQRLAEKLDFISARWLSGKSKKIGMNIVKNKVEVGELDDDISMLGKQVILHFVKNNETSQIEKLKLCKIEYEINESTKQKNLEESLNPNVDDWNIVSNLACRTFVSISEESRKKGAGGGDDND</sequence>
<evidence type="ECO:0000313" key="2">
    <source>
        <dbReference type="Proteomes" id="UP000264330"/>
    </source>
</evidence>
<accession>A0A3D5IWS6</accession>
<organism evidence="1 2">
    <name type="scientific">Zunongwangia profunda</name>
    <dbReference type="NCBI Taxonomy" id="398743"/>
    <lineage>
        <taxon>Bacteria</taxon>
        <taxon>Pseudomonadati</taxon>
        <taxon>Bacteroidota</taxon>
        <taxon>Flavobacteriia</taxon>
        <taxon>Flavobacteriales</taxon>
        <taxon>Flavobacteriaceae</taxon>
        <taxon>Zunongwangia</taxon>
    </lineage>
</organism>
<evidence type="ECO:0008006" key="3">
    <source>
        <dbReference type="Google" id="ProtNLM"/>
    </source>
</evidence>
<reference evidence="1 2" key="1">
    <citation type="journal article" date="2018" name="Nat. Biotechnol.">
        <title>A standardized bacterial taxonomy based on genome phylogeny substantially revises the tree of life.</title>
        <authorList>
            <person name="Parks D.H."/>
            <person name="Chuvochina M."/>
            <person name="Waite D.W."/>
            <person name="Rinke C."/>
            <person name="Skarshewski A."/>
            <person name="Chaumeil P.A."/>
            <person name="Hugenholtz P."/>
        </authorList>
    </citation>
    <scope>NUCLEOTIDE SEQUENCE [LARGE SCALE GENOMIC DNA]</scope>
    <source>
        <strain evidence="1">UBA9359</strain>
    </source>
</reference>
<name>A0A3D5IWS6_9FLAO</name>
<proteinExistence type="predicted"/>
<protein>
    <recommendedName>
        <fullName evidence="3">DUF3726 domain-containing protein</fullName>
    </recommendedName>
</protein>
<dbReference type="Proteomes" id="UP000264330">
    <property type="component" value="Unassembled WGS sequence"/>
</dbReference>
<dbReference type="InterPro" id="IPR022201">
    <property type="entry name" value="DUF3726"/>
</dbReference>
<dbReference type="AlphaFoldDB" id="A0A3D5IWS6"/>
<dbReference type="EMBL" id="DPMF01000008">
    <property type="protein sequence ID" value="HCV79496.1"/>
    <property type="molecule type" value="Genomic_DNA"/>
</dbReference>
<comment type="caution">
    <text evidence="1">The sequence shown here is derived from an EMBL/GenBank/DDBJ whole genome shotgun (WGS) entry which is preliminary data.</text>
</comment>
<evidence type="ECO:0000313" key="1">
    <source>
        <dbReference type="EMBL" id="HCV79496.1"/>
    </source>
</evidence>